<keyword evidence="2" id="KW-1185">Reference proteome</keyword>
<dbReference type="EMBL" id="FOTW01000009">
    <property type="protein sequence ID" value="SFL90447.1"/>
    <property type="molecule type" value="Genomic_DNA"/>
</dbReference>
<gene>
    <name evidence="1" type="ORF">SAMN02982985_01961</name>
</gene>
<dbReference type="STRING" id="758825.SAMN02982985_01961"/>
<name>A0A1I4LIM8_9BURK</name>
<dbReference type="AlphaFoldDB" id="A0A1I4LIM8"/>
<accession>A0A1I4LIM8</accession>
<dbReference type="OrthoDB" id="8552614at2"/>
<evidence type="ECO:0000313" key="1">
    <source>
        <dbReference type="EMBL" id="SFL90447.1"/>
    </source>
</evidence>
<proteinExistence type="predicted"/>
<dbReference type="RefSeq" id="WP_093386974.1">
    <property type="nucleotide sequence ID" value="NZ_FOTW01000009.1"/>
</dbReference>
<protein>
    <submittedName>
        <fullName evidence="1">Uncharacterized protein</fullName>
    </submittedName>
</protein>
<dbReference type="Proteomes" id="UP000199470">
    <property type="component" value="Unassembled WGS sequence"/>
</dbReference>
<evidence type="ECO:0000313" key="2">
    <source>
        <dbReference type="Proteomes" id="UP000199470"/>
    </source>
</evidence>
<reference evidence="1 2" key="1">
    <citation type="submission" date="2016-10" db="EMBL/GenBank/DDBJ databases">
        <authorList>
            <person name="de Groot N.N."/>
        </authorList>
    </citation>
    <scope>NUCLEOTIDE SEQUENCE [LARGE SCALE GENOMIC DNA]</scope>
    <source>
        <strain evidence="1 2">ATCC 43154</strain>
    </source>
</reference>
<sequence length="71" mass="7583">MPLRLARGGPTADFVYGPECQRTRQERGEGGRVTDSVVHAGAQEVESVGGATTVKTCWPPGLGMEIDRPSR</sequence>
<organism evidence="1 2">
    <name type="scientific">Rugamonas rubra</name>
    <dbReference type="NCBI Taxonomy" id="758825"/>
    <lineage>
        <taxon>Bacteria</taxon>
        <taxon>Pseudomonadati</taxon>
        <taxon>Pseudomonadota</taxon>
        <taxon>Betaproteobacteria</taxon>
        <taxon>Burkholderiales</taxon>
        <taxon>Oxalobacteraceae</taxon>
        <taxon>Telluria group</taxon>
        <taxon>Rugamonas</taxon>
    </lineage>
</organism>